<reference evidence="1 2" key="1">
    <citation type="submission" date="2011-12" db="EMBL/GenBank/DDBJ databases">
        <title>The Genome Sequence of Prevotella micans F0438.</title>
        <authorList>
            <consortium name="The Broad Institute Genome Sequencing Platform"/>
            <person name="Earl A."/>
            <person name="Ward D."/>
            <person name="Feldgarden M."/>
            <person name="Gevers D."/>
            <person name="Izard J."/>
            <person name="Baranova O.V."/>
            <person name="Blanton J.M."/>
            <person name="Wade W.G."/>
            <person name="Dewhirst F.E."/>
            <person name="Young S.K."/>
            <person name="Zeng Q."/>
            <person name="Gargeya S."/>
            <person name="Fitzgerald M."/>
            <person name="Haas B."/>
            <person name="Abouelleil A."/>
            <person name="Alvarado L."/>
            <person name="Arachchi H.M."/>
            <person name="Berlin A."/>
            <person name="Chapman S.B."/>
            <person name="Gearin G."/>
            <person name="Goldberg J."/>
            <person name="Griggs A."/>
            <person name="Gujja S."/>
            <person name="Hansen M."/>
            <person name="Heiman D."/>
            <person name="Howarth C."/>
            <person name="Larimer J."/>
            <person name="Lui A."/>
            <person name="MacDonald P.J.P."/>
            <person name="McCowen C."/>
            <person name="Montmayeur A."/>
            <person name="Murphy C."/>
            <person name="Neiman D."/>
            <person name="Pearson M."/>
            <person name="Priest M."/>
            <person name="Roberts A."/>
            <person name="Saif S."/>
            <person name="Shea T."/>
            <person name="Sisk P."/>
            <person name="Stolte C."/>
            <person name="Sykes S."/>
            <person name="Wortman J."/>
            <person name="Nusbaum C."/>
            <person name="Birren B."/>
        </authorList>
    </citation>
    <scope>NUCLEOTIDE SEQUENCE [LARGE SCALE GENOMIC DNA]</scope>
    <source>
        <strain evidence="1 2">F0438</strain>
    </source>
</reference>
<keyword evidence="2" id="KW-1185">Reference proteome</keyword>
<organism evidence="1 2">
    <name type="scientific">Prevotella micans F0438</name>
    <dbReference type="NCBI Taxonomy" id="883158"/>
    <lineage>
        <taxon>Bacteria</taxon>
        <taxon>Pseudomonadati</taxon>
        <taxon>Bacteroidota</taxon>
        <taxon>Bacteroidia</taxon>
        <taxon>Bacteroidales</taxon>
        <taxon>Prevotellaceae</taxon>
        <taxon>Prevotella</taxon>
    </lineage>
</organism>
<gene>
    <name evidence="1" type="ORF">HMPREF9140_01928</name>
</gene>
<accession>H1Q4U0</accession>
<sequence length="31" mass="3718">MIYSAEVTFVILGAYRAGYLYEQLIFKMIWQ</sequence>
<dbReference type="AlphaFoldDB" id="H1Q4U0"/>
<dbReference type="EMBL" id="AGWK01000053">
    <property type="protein sequence ID" value="EHO66875.1"/>
    <property type="molecule type" value="Genomic_DNA"/>
</dbReference>
<evidence type="ECO:0000313" key="2">
    <source>
        <dbReference type="Proteomes" id="UP000016023"/>
    </source>
</evidence>
<comment type="caution">
    <text evidence="1">The sequence shown here is derived from an EMBL/GenBank/DDBJ whole genome shotgun (WGS) entry which is preliminary data.</text>
</comment>
<name>H1Q4U0_9BACT</name>
<dbReference type="Proteomes" id="UP000016023">
    <property type="component" value="Unassembled WGS sequence"/>
</dbReference>
<proteinExistence type="predicted"/>
<evidence type="ECO:0000313" key="1">
    <source>
        <dbReference type="EMBL" id="EHO66875.1"/>
    </source>
</evidence>
<protein>
    <submittedName>
        <fullName evidence="1">Uncharacterized protein</fullName>
    </submittedName>
</protein>
<dbReference type="HOGENOM" id="CLU_3397903_0_0_10"/>
<dbReference type="STRING" id="883158.HMPREF9140_01928"/>